<dbReference type="EMBL" id="CAIJDE010000040">
    <property type="protein sequence ID" value="CAC9974432.1"/>
    <property type="molecule type" value="Genomic_DNA"/>
</dbReference>
<proteinExistence type="predicted"/>
<organism evidence="1 2">
    <name type="scientific">Flavobacterium panici</name>
    <dbReference type="NCBI Taxonomy" id="2654843"/>
    <lineage>
        <taxon>Bacteria</taxon>
        <taxon>Pseudomonadati</taxon>
        <taxon>Bacteroidota</taxon>
        <taxon>Flavobacteriia</taxon>
        <taxon>Flavobacteriales</taxon>
        <taxon>Flavobacteriaceae</taxon>
        <taxon>Flavobacterium</taxon>
    </lineage>
</organism>
<sequence>MGFVNPISASADDIKPIAKLSSSKVYLRCVGELNEYGYLVYVPVKKRKQKSRIYFLGIKEVEQI</sequence>
<protein>
    <submittedName>
        <fullName evidence="1">Uncharacterized protein</fullName>
    </submittedName>
</protein>
<evidence type="ECO:0000313" key="2">
    <source>
        <dbReference type="Proteomes" id="UP000533639"/>
    </source>
</evidence>
<dbReference type="Proteomes" id="UP000533639">
    <property type="component" value="Unassembled WGS sequence"/>
</dbReference>
<evidence type="ECO:0000313" key="1">
    <source>
        <dbReference type="EMBL" id="CAC9974432.1"/>
    </source>
</evidence>
<accession>A0A9N8P1V3</accession>
<comment type="caution">
    <text evidence="1">The sequence shown here is derived from an EMBL/GenBank/DDBJ whole genome shotgun (WGS) entry which is preliminary data.</text>
</comment>
<reference evidence="1 2" key="1">
    <citation type="submission" date="2020-06" db="EMBL/GenBank/DDBJ databases">
        <authorList>
            <person name="Criscuolo A."/>
        </authorList>
    </citation>
    <scope>NUCLEOTIDE SEQUENCE [LARGE SCALE GENOMIC DNA]</scope>
    <source>
        <strain evidence="1">PXU-55</strain>
    </source>
</reference>
<dbReference type="AlphaFoldDB" id="A0A9N8P1V3"/>
<gene>
    <name evidence="1" type="ORF">FLAPXU55_02129</name>
</gene>
<keyword evidence="2" id="KW-1185">Reference proteome</keyword>
<name>A0A9N8P1V3_9FLAO</name>